<gene>
    <name evidence="4" type="ORF">KTH89_11735</name>
</gene>
<protein>
    <submittedName>
        <fullName evidence="4">SH3 domain-containing protein</fullName>
    </submittedName>
</protein>
<feature type="chain" id="PRO_5036778262" evidence="2">
    <location>
        <begin position="29"/>
        <end position="417"/>
    </location>
</feature>
<dbReference type="SMART" id="SM00287">
    <property type="entry name" value="SH3b"/>
    <property type="match status" value="2"/>
</dbReference>
<feature type="signal peptide" evidence="2">
    <location>
        <begin position="1"/>
        <end position="28"/>
    </location>
</feature>
<dbReference type="GO" id="GO:0016787">
    <property type="term" value="F:hydrolase activity"/>
    <property type="evidence" value="ECO:0007669"/>
    <property type="project" value="InterPro"/>
</dbReference>
<evidence type="ECO:0000259" key="3">
    <source>
        <dbReference type="PROSITE" id="PS51781"/>
    </source>
</evidence>
<comment type="caution">
    <text evidence="4">The sequence shown here is derived from an EMBL/GenBank/DDBJ whole genome shotgun (WGS) entry which is preliminary data.</text>
</comment>
<dbReference type="PANTHER" id="PTHR34408">
    <property type="entry name" value="FAMILY PROTEIN, PUTATIVE-RELATED"/>
    <property type="match status" value="1"/>
</dbReference>
<dbReference type="Pfam" id="PF08239">
    <property type="entry name" value="SH3_3"/>
    <property type="match status" value="2"/>
</dbReference>
<accession>A0A949K7P9</accession>
<proteinExistence type="predicted"/>
<dbReference type="AlphaFoldDB" id="A0A949K7P9"/>
<reference evidence="4" key="1">
    <citation type="submission" date="2021-06" db="EMBL/GenBank/DDBJ databases">
        <title>Description of novel taxa of the family Lachnospiraceae.</title>
        <authorList>
            <person name="Chaplin A.V."/>
            <person name="Sokolova S.R."/>
            <person name="Pikina A.P."/>
            <person name="Korzhanova M."/>
            <person name="Belova V."/>
            <person name="Korostin D."/>
            <person name="Efimov B.A."/>
        </authorList>
    </citation>
    <scope>NUCLEOTIDE SEQUENCE</scope>
    <source>
        <strain evidence="4">ASD5720</strain>
    </source>
</reference>
<feature type="region of interest" description="Disordered" evidence="1">
    <location>
        <begin position="85"/>
        <end position="114"/>
    </location>
</feature>
<evidence type="ECO:0000313" key="4">
    <source>
        <dbReference type="EMBL" id="MBU9737212.1"/>
    </source>
</evidence>
<evidence type="ECO:0000256" key="2">
    <source>
        <dbReference type="SAM" id="SignalP"/>
    </source>
</evidence>
<organism evidence="4 5">
    <name type="scientific">Diplocloster agilis</name>
    <dbReference type="NCBI Taxonomy" id="2850323"/>
    <lineage>
        <taxon>Bacteria</taxon>
        <taxon>Bacillati</taxon>
        <taxon>Bacillota</taxon>
        <taxon>Clostridia</taxon>
        <taxon>Lachnospirales</taxon>
        <taxon>Lachnospiraceae</taxon>
        <taxon>Diplocloster</taxon>
    </lineage>
</organism>
<dbReference type="Proteomes" id="UP000712157">
    <property type="component" value="Unassembled WGS sequence"/>
</dbReference>
<name>A0A949K7P9_9FIRM</name>
<dbReference type="PROSITE" id="PS51781">
    <property type="entry name" value="SH3B"/>
    <property type="match status" value="1"/>
</dbReference>
<sequence length="417" mass="43212">MKAKWTKTLACVMVCTSCLVVPSMEALASGGLAGIQRDLVSVSTSDITPKTVVLPTATPEIKPTASPETENGDKVMAQAGVAAELAQSTPAPQDAQVPAPTETGGPADGAVTGAEDAPAIEPAGETSEWSNRLMAKVDESLNIRAEASEESELVGKLFKGGAADILERGDEWTKISSGSVEGYVKNDYVAFDAEAEALAEEEAVTTATVNTETLKVRSEASTEASVLGLAANGQQYTVTGQDDEWVTVEFGSEQTGYVAKEYVTVEVKLGEAKSVEQIAEEQRAAEAEKAKQNGKNVTQKEAVSANADEATILAAIIQMEAGNESFEGKLGVASVVMNRVRSGRYPGSISGVVYQSGQFPPAHSDRMQSIIANGPSGSCMEAAQAAIGGADNVGGATQFRPASSGADGTVIGNHVFW</sequence>
<dbReference type="InterPro" id="IPR003646">
    <property type="entry name" value="SH3-like_bac-type"/>
</dbReference>
<dbReference type="Pfam" id="PF07486">
    <property type="entry name" value="Hydrolase_2"/>
    <property type="match status" value="1"/>
</dbReference>
<feature type="domain" description="SH3b" evidence="3">
    <location>
        <begin position="204"/>
        <end position="267"/>
    </location>
</feature>
<dbReference type="RefSeq" id="WP_158344918.1">
    <property type="nucleotide sequence ID" value="NZ_JAHQCW010000018.1"/>
</dbReference>
<evidence type="ECO:0000256" key="1">
    <source>
        <dbReference type="SAM" id="MobiDB-lite"/>
    </source>
</evidence>
<dbReference type="InterPro" id="IPR052354">
    <property type="entry name" value="Cell_Wall_Dynamics_Protein"/>
</dbReference>
<dbReference type="InterPro" id="IPR011105">
    <property type="entry name" value="Cell_wall_hydrolase_SleB"/>
</dbReference>
<evidence type="ECO:0000313" key="5">
    <source>
        <dbReference type="Proteomes" id="UP000712157"/>
    </source>
</evidence>
<dbReference type="Gene3D" id="2.30.30.40">
    <property type="entry name" value="SH3 Domains"/>
    <property type="match status" value="2"/>
</dbReference>
<keyword evidence="2" id="KW-0732">Signal</keyword>
<keyword evidence="5" id="KW-1185">Reference proteome</keyword>
<dbReference type="EMBL" id="JAHQCW010000018">
    <property type="protein sequence ID" value="MBU9737212.1"/>
    <property type="molecule type" value="Genomic_DNA"/>
</dbReference>
<dbReference type="InterPro" id="IPR042047">
    <property type="entry name" value="SleB_dom1"/>
</dbReference>
<dbReference type="Gene3D" id="1.10.10.2520">
    <property type="entry name" value="Cell wall hydrolase SleB, domain 1"/>
    <property type="match status" value="1"/>
</dbReference>